<dbReference type="InterPro" id="IPR041726">
    <property type="entry name" value="ACAD10_11_N"/>
</dbReference>
<dbReference type="EMBL" id="JABMCH010000048">
    <property type="protein sequence ID" value="NUU45815.1"/>
    <property type="molecule type" value="Genomic_DNA"/>
</dbReference>
<dbReference type="Proteomes" id="UP000536441">
    <property type="component" value="Unassembled WGS sequence"/>
</dbReference>
<accession>A0A7Y6EFX0</accession>
<dbReference type="AlphaFoldDB" id="A0A7Y6EFX0"/>
<keyword evidence="3" id="KW-1185">Reference proteome</keyword>
<dbReference type="CDD" id="cd05154">
    <property type="entry name" value="ACAD10_11_N-like"/>
    <property type="match status" value="1"/>
</dbReference>
<dbReference type="PANTHER" id="PTHR47829:SF3">
    <property type="entry name" value="AMINOGLYCOSIDE PHOSPHOTRANSFERASE DOMAIN-CONTAINING PROTEIN"/>
    <property type="match status" value="1"/>
</dbReference>
<dbReference type="Pfam" id="PF01636">
    <property type="entry name" value="APH"/>
    <property type="match status" value="1"/>
</dbReference>
<dbReference type="SUPFAM" id="SSF56112">
    <property type="entry name" value="Protein kinase-like (PK-like)"/>
    <property type="match status" value="1"/>
</dbReference>
<gene>
    <name evidence="2" type="ORF">HP438_02335</name>
</gene>
<protein>
    <submittedName>
        <fullName evidence="2">Phosphotransferase</fullName>
    </submittedName>
</protein>
<comment type="caution">
    <text evidence="2">The sequence shown here is derived from an EMBL/GenBank/DDBJ whole genome shotgun (WGS) entry which is preliminary data.</text>
</comment>
<dbReference type="InterPro" id="IPR052898">
    <property type="entry name" value="ACAD10-like"/>
</dbReference>
<dbReference type="GO" id="GO:0016740">
    <property type="term" value="F:transferase activity"/>
    <property type="evidence" value="ECO:0007669"/>
    <property type="project" value="UniProtKB-KW"/>
</dbReference>
<reference evidence="2 3" key="1">
    <citation type="submission" date="2020-05" db="EMBL/GenBank/DDBJ databases">
        <title>Genome Sequencing of Type Strains.</title>
        <authorList>
            <person name="Lemaire J.F."/>
            <person name="Inderbitzin P."/>
            <person name="Gregorio O.A."/>
            <person name="Collins S.B."/>
            <person name="Wespe N."/>
            <person name="Knight-Connoni V."/>
        </authorList>
    </citation>
    <scope>NUCLEOTIDE SEQUENCE [LARGE SCALE GENOMIC DNA]</scope>
    <source>
        <strain evidence="2 3">DSM 100049</strain>
    </source>
</reference>
<organism evidence="2 3">
    <name type="scientific">Sphingomonas zeae</name>
    <dbReference type="NCBI Taxonomy" id="1646122"/>
    <lineage>
        <taxon>Bacteria</taxon>
        <taxon>Pseudomonadati</taxon>
        <taxon>Pseudomonadota</taxon>
        <taxon>Alphaproteobacteria</taxon>
        <taxon>Sphingomonadales</taxon>
        <taxon>Sphingomonadaceae</taxon>
        <taxon>Sphingomonas</taxon>
    </lineage>
</organism>
<feature type="domain" description="Aminoglycoside phosphotransferase" evidence="1">
    <location>
        <begin position="40"/>
        <end position="277"/>
    </location>
</feature>
<evidence type="ECO:0000313" key="3">
    <source>
        <dbReference type="Proteomes" id="UP000536441"/>
    </source>
</evidence>
<dbReference type="InterPro" id="IPR002575">
    <property type="entry name" value="Aminoglycoside_PTrfase"/>
</dbReference>
<dbReference type="PANTHER" id="PTHR47829">
    <property type="entry name" value="HYDROLASE, PUTATIVE (AFU_ORTHOLOGUE AFUA_1G12880)-RELATED"/>
    <property type="match status" value="1"/>
</dbReference>
<dbReference type="Gene3D" id="3.90.1200.10">
    <property type="match status" value="1"/>
</dbReference>
<dbReference type="Gene3D" id="3.30.200.20">
    <property type="entry name" value="Phosphorylase Kinase, domain 1"/>
    <property type="match status" value="1"/>
</dbReference>
<proteinExistence type="predicted"/>
<dbReference type="RefSeq" id="WP_175310602.1">
    <property type="nucleotide sequence ID" value="NZ_CBCRYR010000016.1"/>
</dbReference>
<keyword evidence="2" id="KW-0808">Transferase</keyword>
<evidence type="ECO:0000259" key="1">
    <source>
        <dbReference type="Pfam" id="PF01636"/>
    </source>
</evidence>
<evidence type="ECO:0000313" key="2">
    <source>
        <dbReference type="EMBL" id="NUU45815.1"/>
    </source>
</evidence>
<name>A0A7Y6EFX0_9SPHN</name>
<dbReference type="InterPro" id="IPR011009">
    <property type="entry name" value="Kinase-like_dom_sf"/>
</dbReference>
<sequence>MSADDNVGVTAVRAGFAIDEDALGRWMSAHVSDFAGPIVVEQFRGGQSNPTYRITTGNGRYVLRRKPPGPILKGAHAIEREAQVLQALAGTGVPVPQVHGLCADPAVIGSPFYVMSLVEGRIFWDATIPGVAADERAALFDAMNQTLAQLHMVDIDAAGLTDFGRPGNYFERQVRRWSQQYAEDIDAGRDADMDRVIDWLQKNIPDDDGRVALTHGDFRIDNMIFHPSEPRVLAVLDWELSTLGHPGADFAYHAMMYHMPPDIVAGLGGHNLAGTGIPSEQDYVAAYCRRSGLDGLPDYPFYRAFVVFRLAAIFHGIKGRVIRGTAASAQAQERARALPRLTALAWQQVRAAAGDGV</sequence>